<name>A0ABX7NI91_9BACT</name>
<accession>A0ABX7NI91</accession>
<dbReference type="RefSeq" id="WP_206720173.1">
    <property type="nucleotide sequence ID" value="NZ_CP071091.1"/>
</dbReference>
<dbReference type="Proteomes" id="UP000663090">
    <property type="component" value="Chromosome"/>
</dbReference>
<evidence type="ECO:0000313" key="2">
    <source>
        <dbReference type="Proteomes" id="UP000663090"/>
    </source>
</evidence>
<dbReference type="EMBL" id="CP071091">
    <property type="protein sequence ID" value="QSQ18582.1"/>
    <property type="molecule type" value="Genomic_DNA"/>
</dbReference>
<proteinExistence type="predicted"/>
<evidence type="ECO:0000313" key="1">
    <source>
        <dbReference type="EMBL" id="QSQ18582.1"/>
    </source>
</evidence>
<evidence type="ECO:0008006" key="3">
    <source>
        <dbReference type="Google" id="ProtNLM"/>
    </source>
</evidence>
<sequence length="210" mass="21935">MAGWRKLAWGFLMCGVACSGSRQAVKPDATGPGTGGSGTASVATLATSVSGPYVDEELGFEVVRPSAEWQLDATNERTPEGLSIPVVLRHPPSGAQVVVQVAPAVATPTQFAERLTEGLRQQPGFTTTDPVPLTLSDTAVGFDFQVGDGVNGRVVVREGREGRILMMLATWPAQAVASVIQNVDALILGIRPLPEQQKALPKSIPQAAAP</sequence>
<protein>
    <recommendedName>
        <fullName evidence="3">Lipoprotein</fullName>
    </recommendedName>
</protein>
<reference evidence="1 2" key="1">
    <citation type="submission" date="2021-02" db="EMBL/GenBank/DDBJ databases">
        <title>De Novo genome assembly of isolated myxobacteria.</title>
        <authorList>
            <person name="Stevens D.C."/>
        </authorList>
    </citation>
    <scope>NUCLEOTIDE SEQUENCE [LARGE SCALE GENOMIC DNA]</scope>
    <source>
        <strain evidence="1 2">SCHIC003</strain>
    </source>
</reference>
<gene>
    <name evidence="1" type="ORF">JY572_39990</name>
</gene>
<organism evidence="1 2">
    <name type="scientific">Myxococcus landrumensis</name>
    <dbReference type="NCBI Taxonomy" id="2813577"/>
    <lineage>
        <taxon>Bacteria</taxon>
        <taxon>Pseudomonadati</taxon>
        <taxon>Myxococcota</taxon>
        <taxon>Myxococcia</taxon>
        <taxon>Myxococcales</taxon>
        <taxon>Cystobacterineae</taxon>
        <taxon>Myxococcaceae</taxon>
        <taxon>Myxococcus</taxon>
    </lineage>
</organism>
<keyword evidence="2" id="KW-1185">Reference proteome</keyword>